<dbReference type="Proteomes" id="UP000697127">
    <property type="component" value="Unassembled WGS sequence"/>
</dbReference>
<evidence type="ECO:0000313" key="5">
    <source>
        <dbReference type="Proteomes" id="UP000697127"/>
    </source>
</evidence>
<organism evidence="4 5">
    <name type="scientific">Pichia californica</name>
    <dbReference type="NCBI Taxonomy" id="460514"/>
    <lineage>
        <taxon>Eukaryota</taxon>
        <taxon>Fungi</taxon>
        <taxon>Dikarya</taxon>
        <taxon>Ascomycota</taxon>
        <taxon>Saccharomycotina</taxon>
        <taxon>Pichiomycetes</taxon>
        <taxon>Pichiales</taxon>
        <taxon>Pichiaceae</taxon>
        <taxon>Pichia</taxon>
    </lineage>
</organism>
<gene>
    <name evidence="4" type="ORF">C6P40_004862</name>
</gene>
<evidence type="ECO:0000313" key="4">
    <source>
        <dbReference type="EMBL" id="KAG0685471.1"/>
    </source>
</evidence>
<feature type="compositionally biased region" description="Low complexity" evidence="3">
    <location>
        <begin position="101"/>
        <end position="133"/>
    </location>
</feature>
<dbReference type="PANTHER" id="PTHR12634:SF8">
    <property type="entry name" value="FIERY MOUNTAIN, ISOFORM D"/>
    <property type="match status" value="1"/>
</dbReference>
<dbReference type="GO" id="GO:0005634">
    <property type="term" value="C:nucleus"/>
    <property type="evidence" value="ECO:0007669"/>
    <property type="project" value="TreeGrafter"/>
</dbReference>
<reference evidence="4" key="1">
    <citation type="submission" date="2020-11" db="EMBL/GenBank/DDBJ databases">
        <title>Kefir isolates.</title>
        <authorList>
            <person name="Marcisauskas S."/>
            <person name="Kim Y."/>
            <person name="Blasche S."/>
        </authorList>
    </citation>
    <scope>NUCLEOTIDE SEQUENCE</scope>
    <source>
        <strain evidence="4">Olga-1</strain>
    </source>
</reference>
<dbReference type="GO" id="GO:0019888">
    <property type="term" value="F:protein phosphatase regulator activity"/>
    <property type="evidence" value="ECO:0007669"/>
    <property type="project" value="TreeGrafter"/>
</dbReference>
<feature type="region of interest" description="Disordered" evidence="3">
    <location>
        <begin position="75"/>
        <end position="133"/>
    </location>
</feature>
<sequence length="185" mass="21617">MSGFWKFTSNYASRVTKILESDDILLEDLLDEKETVSELLASNSRLIEYLRRPEVLENLIDYVVEDDEYQRKEIQMDLDSRKSLENDDDDDNNNEDEDNNNIDNNNNNNNNNNNIDNNNNNNIDNNNNNSNISIKDENEKEKENQLKTNITENINIDSKNHNSINMEIPNDDKINQLNNDDEDSD</sequence>
<comment type="similarity">
    <text evidence="1">Belongs to the SAPS family.</text>
</comment>
<dbReference type="AlphaFoldDB" id="A0A9P7BEC4"/>
<dbReference type="InterPro" id="IPR007587">
    <property type="entry name" value="SAPS"/>
</dbReference>
<name>A0A9P7BEC4_9ASCO</name>
<dbReference type="EMBL" id="PUHW01000730">
    <property type="protein sequence ID" value="KAG0685471.1"/>
    <property type="molecule type" value="Genomic_DNA"/>
</dbReference>
<comment type="caution">
    <text evidence="4">The sequence shown here is derived from an EMBL/GenBank/DDBJ whole genome shotgun (WGS) entry which is preliminary data.</text>
</comment>
<accession>A0A9P7BEC4</accession>
<feature type="compositionally biased region" description="Acidic residues" evidence="3">
    <location>
        <begin position="86"/>
        <end position="100"/>
    </location>
</feature>
<evidence type="ECO:0000256" key="1">
    <source>
        <dbReference type="ARBA" id="ARBA00006180"/>
    </source>
</evidence>
<feature type="non-terminal residue" evidence="4">
    <location>
        <position position="185"/>
    </location>
</feature>
<protein>
    <submittedName>
        <fullName evidence="4">Uncharacterized protein</fullName>
    </submittedName>
</protein>
<evidence type="ECO:0000256" key="3">
    <source>
        <dbReference type="SAM" id="MobiDB-lite"/>
    </source>
</evidence>
<dbReference type="GO" id="GO:0005829">
    <property type="term" value="C:cytosol"/>
    <property type="evidence" value="ECO:0007669"/>
    <property type="project" value="TreeGrafter"/>
</dbReference>
<feature type="region of interest" description="Disordered" evidence="3">
    <location>
        <begin position="161"/>
        <end position="185"/>
    </location>
</feature>
<proteinExistence type="inferred from homology"/>
<keyword evidence="2" id="KW-0131">Cell cycle</keyword>
<keyword evidence="5" id="KW-1185">Reference proteome</keyword>
<feature type="compositionally biased region" description="Basic and acidic residues" evidence="3">
    <location>
        <begin position="75"/>
        <end position="85"/>
    </location>
</feature>
<dbReference type="PANTHER" id="PTHR12634">
    <property type="entry name" value="SIT4 YEAST -ASSOCIATING PROTEIN-RELATED"/>
    <property type="match status" value="1"/>
</dbReference>
<dbReference type="GO" id="GO:0019903">
    <property type="term" value="F:protein phosphatase binding"/>
    <property type="evidence" value="ECO:0007669"/>
    <property type="project" value="InterPro"/>
</dbReference>
<evidence type="ECO:0000256" key="2">
    <source>
        <dbReference type="ARBA" id="ARBA00023306"/>
    </source>
</evidence>